<protein>
    <submittedName>
        <fullName evidence="4">COQ5 isoform 5</fullName>
    </submittedName>
</protein>
<dbReference type="EMBL" id="NBAG03000260">
    <property type="protein sequence ID" value="PNI57653.1"/>
    <property type="molecule type" value="Genomic_DNA"/>
</dbReference>
<dbReference type="Proteomes" id="UP000236370">
    <property type="component" value="Unassembled WGS sequence"/>
</dbReference>
<accession>A0A2J8MDQ9</accession>
<comment type="caution">
    <text evidence="4">The sequence shown here is derived from an EMBL/GenBank/DDBJ whole genome shotgun (WGS) entry which is preliminary data.</text>
</comment>
<organism evidence="4 5">
    <name type="scientific">Pan troglodytes</name>
    <name type="common">Chimpanzee</name>
    <dbReference type="NCBI Taxonomy" id="9598"/>
    <lineage>
        <taxon>Eukaryota</taxon>
        <taxon>Metazoa</taxon>
        <taxon>Chordata</taxon>
        <taxon>Craniata</taxon>
        <taxon>Vertebrata</taxon>
        <taxon>Euteleostomi</taxon>
        <taxon>Mammalia</taxon>
        <taxon>Eutheria</taxon>
        <taxon>Euarchontoglires</taxon>
        <taxon>Primates</taxon>
        <taxon>Haplorrhini</taxon>
        <taxon>Catarrhini</taxon>
        <taxon>Hominidae</taxon>
        <taxon>Pan</taxon>
    </lineage>
</organism>
<dbReference type="AlphaFoldDB" id="A0A2J8MDQ9"/>
<evidence type="ECO:0000256" key="2">
    <source>
        <dbReference type="ARBA" id="ARBA00022679"/>
    </source>
</evidence>
<dbReference type="SUPFAM" id="SSF53335">
    <property type="entry name" value="S-adenosyl-L-methionine-dependent methyltransferases"/>
    <property type="match status" value="1"/>
</dbReference>
<evidence type="ECO:0000313" key="5">
    <source>
        <dbReference type="Proteomes" id="UP000236370"/>
    </source>
</evidence>
<name>A0A2J8MDQ9_PANTR</name>
<keyword evidence="1" id="KW-0489">Methyltransferase</keyword>
<keyword evidence="2" id="KW-0808">Transferase</keyword>
<dbReference type="GO" id="GO:0008168">
    <property type="term" value="F:methyltransferase activity"/>
    <property type="evidence" value="ECO:0007669"/>
    <property type="project" value="UniProtKB-KW"/>
</dbReference>
<keyword evidence="3" id="KW-0949">S-adenosyl-L-methionine</keyword>
<dbReference type="PANTHER" id="PTHR12138">
    <property type="entry name" value="PRIMATE-EXPANDED PROTEIN FAMILY"/>
    <property type="match status" value="1"/>
</dbReference>
<dbReference type="InterPro" id="IPR023576">
    <property type="entry name" value="UbiE/COQ5_MeTrFase_CS"/>
</dbReference>
<dbReference type="GO" id="GO:0032259">
    <property type="term" value="P:methylation"/>
    <property type="evidence" value="ECO:0007669"/>
    <property type="project" value="UniProtKB-KW"/>
</dbReference>
<reference evidence="4 5" key="1">
    <citation type="submission" date="2017-12" db="EMBL/GenBank/DDBJ databases">
        <title>High-resolution comparative analysis of great ape genomes.</title>
        <authorList>
            <person name="Pollen A."/>
            <person name="Hastie A."/>
            <person name="Hormozdiari F."/>
            <person name="Dougherty M."/>
            <person name="Liu R."/>
            <person name="Chaisson M."/>
            <person name="Hoppe E."/>
            <person name="Hill C."/>
            <person name="Pang A."/>
            <person name="Hillier L."/>
            <person name="Baker C."/>
            <person name="Armstrong J."/>
            <person name="Shendure J."/>
            <person name="Paten B."/>
            <person name="Wilson R."/>
            <person name="Chao H."/>
            <person name="Schneider V."/>
            <person name="Ventura M."/>
            <person name="Kronenberg Z."/>
            <person name="Murali S."/>
            <person name="Gordon D."/>
            <person name="Cantsilieris S."/>
            <person name="Munson K."/>
            <person name="Nelson B."/>
            <person name="Raja A."/>
            <person name="Underwood J."/>
            <person name="Diekhans M."/>
            <person name="Fiddes I."/>
            <person name="Haussler D."/>
            <person name="Eichler E."/>
        </authorList>
    </citation>
    <scope>NUCLEOTIDE SEQUENCE [LARGE SCALE GENOMIC DNA]</scope>
    <source>
        <strain evidence="4">Yerkes chimp pedigree #C0471</strain>
    </source>
</reference>
<dbReference type="Pfam" id="PF01209">
    <property type="entry name" value="Ubie_methyltran"/>
    <property type="match status" value="1"/>
</dbReference>
<dbReference type="Gene3D" id="3.40.50.150">
    <property type="entry name" value="Vaccinia Virus protein VP39"/>
    <property type="match status" value="1"/>
</dbReference>
<dbReference type="PROSITE" id="PS01183">
    <property type="entry name" value="UBIE_1"/>
    <property type="match status" value="1"/>
</dbReference>
<dbReference type="PANTHER" id="PTHR12138:SF162">
    <property type="entry name" value="CHROMOSOME UNDETERMINED SCAFFOLD_275, WHOLE GENOME SHOTGUN SEQUENCE"/>
    <property type="match status" value="1"/>
</dbReference>
<dbReference type="InterPro" id="IPR029063">
    <property type="entry name" value="SAM-dependent_MTases_sf"/>
</dbReference>
<evidence type="ECO:0000256" key="3">
    <source>
        <dbReference type="ARBA" id="ARBA00022691"/>
    </source>
</evidence>
<evidence type="ECO:0000256" key="1">
    <source>
        <dbReference type="ARBA" id="ARBA00022603"/>
    </source>
</evidence>
<evidence type="ECO:0000313" key="4">
    <source>
        <dbReference type="EMBL" id="PNI57653.1"/>
    </source>
</evidence>
<gene>
    <name evidence="4" type="ORF">CK820_G0021675</name>
</gene>
<proteinExistence type="predicted"/>
<feature type="non-terminal residue" evidence="4">
    <location>
        <position position="91"/>
    </location>
</feature>
<sequence>MLSLSLSPRLECSGPISAHCNLYLPGSSDSPAPTTRVAGITVYQVFESVAKKYDVMNDMMSLGIHRVWKDLLLWKMRPLPGTQLLDVAGGT</sequence>